<sequence length="118" mass="13724">MKTKFSNALSVWLMLSLSLSGWVTSVYLFKETRKHQNFVLEGKLMNAFNILEHSLKNISSEKEVYQKIKEWHQHEKSAQLGSLKTVCTHKPEMIALLSPMFCKTTAIRVCDIFLEEQF</sequence>
<proteinExistence type="predicted"/>
<dbReference type="AlphaFoldDB" id="A0AAQ2XWQ3"/>
<accession>A0AAQ2XWQ3</accession>
<evidence type="ECO:0000313" key="2">
    <source>
        <dbReference type="Proteomes" id="UP001219537"/>
    </source>
</evidence>
<gene>
    <name evidence="1" type="ORF">PUN50_11515</name>
</gene>
<dbReference type="EMBL" id="CP117988">
    <property type="protein sequence ID" value="WDG07375.1"/>
    <property type="molecule type" value="Genomic_DNA"/>
</dbReference>
<dbReference type="RefSeq" id="WP_038875989.1">
    <property type="nucleotide sequence ID" value="NZ_BBKW01000009.1"/>
</dbReference>
<dbReference type="Proteomes" id="UP001219537">
    <property type="component" value="Chromosome 1"/>
</dbReference>
<organism evidence="1 2">
    <name type="scientific">Vibrio campbellii</name>
    <dbReference type="NCBI Taxonomy" id="680"/>
    <lineage>
        <taxon>Bacteria</taxon>
        <taxon>Pseudomonadati</taxon>
        <taxon>Pseudomonadota</taxon>
        <taxon>Gammaproteobacteria</taxon>
        <taxon>Vibrionales</taxon>
        <taxon>Vibrionaceae</taxon>
        <taxon>Vibrio</taxon>
    </lineage>
</organism>
<protein>
    <submittedName>
        <fullName evidence="1">Uncharacterized protein</fullName>
    </submittedName>
</protein>
<reference evidence="1" key="1">
    <citation type="submission" date="2023-02" db="EMBL/GenBank/DDBJ databases">
        <title>Isolation, identification, and genome analysis of Vibrio campbellii in the Penaeus vannamei larvae stage.</title>
        <authorList>
            <person name="Huang T."/>
            <person name="Zhang B."/>
        </authorList>
    </citation>
    <scope>NUCLEOTIDE SEQUENCE</scope>
    <source>
        <strain evidence="1">20220413_1</strain>
    </source>
</reference>
<name>A0AAQ2XWQ3_9VIBR</name>
<evidence type="ECO:0000313" key="1">
    <source>
        <dbReference type="EMBL" id="WDG07375.1"/>
    </source>
</evidence>